<protein>
    <submittedName>
        <fullName evidence="2">Uncharacterized protein</fullName>
    </submittedName>
</protein>
<dbReference type="AlphaFoldDB" id="A0A1X7T0V9"/>
<dbReference type="InParanoid" id="A0A1X7T0V9"/>
<feature type="compositionally biased region" description="Basic and acidic residues" evidence="1">
    <location>
        <begin position="17"/>
        <end position="46"/>
    </location>
</feature>
<reference evidence="2" key="1">
    <citation type="submission" date="2017-05" db="UniProtKB">
        <authorList>
            <consortium name="EnsemblMetazoa"/>
        </authorList>
    </citation>
    <scope>IDENTIFICATION</scope>
</reference>
<evidence type="ECO:0000313" key="2">
    <source>
        <dbReference type="EnsemblMetazoa" id="Aqu2.1.08080_001"/>
    </source>
</evidence>
<organism evidence="2">
    <name type="scientific">Amphimedon queenslandica</name>
    <name type="common">Sponge</name>
    <dbReference type="NCBI Taxonomy" id="400682"/>
    <lineage>
        <taxon>Eukaryota</taxon>
        <taxon>Metazoa</taxon>
        <taxon>Porifera</taxon>
        <taxon>Demospongiae</taxon>
        <taxon>Heteroscleromorpha</taxon>
        <taxon>Haplosclerida</taxon>
        <taxon>Niphatidae</taxon>
        <taxon>Amphimedon</taxon>
    </lineage>
</organism>
<feature type="region of interest" description="Disordered" evidence="1">
    <location>
        <begin position="1"/>
        <end position="46"/>
    </location>
</feature>
<proteinExistence type="predicted"/>
<evidence type="ECO:0000256" key="1">
    <source>
        <dbReference type="SAM" id="MobiDB-lite"/>
    </source>
</evidence>
<name>A0A1X7T0V9_AMPQE</name>
<dbReference type="EnsemblMetazoa" id="Aqu2.1.08080_001">
    <property type="protein sequence ID" value="Aqu2.1.08080_001"/>
    <property type="gene ID" value="Aqu2.1.08080"/>
</dbReference>
<sequence length="46" mass="5297">VMPPGPALLYQPNNNNSERERLRERSIQRSHTIEKTINQSDHKGPS</sequence>
<accession>A0A1X7T0V9</accession>